<name>A0A495X4H3_9PSEU</name>
<dbReference type="InterPro" id="IPR043737">
    <property type="entry name" value="DUF5682"/>
</dbReference>
<dbReference type="SUPFAM" id="SSF53300">
    <property type="entry name" value="vWA-like"/>
    <property type="match status" value="1"/>
</dbReference>
<gene>
    <name evidence="2" type="ORF">DFJ66_1316</name>
</gene>
<protein>
    <submittedName>
        <fullName evidence="2">VWA domain containing CoxE-like protein</fullName>
    </submittedName>
</protein>
<feature type="region of interest" description="Disordered" evidence="1">
    <location>
        <begin position="776"/>
        <end position="796"/>
    </location>
</feature>
<sequence>MSSTPDPTSPPESGGAREVAARLAEHRAPVLIGVRHHSPALAAVMPDLLAAADPEVLLVELPEELGSWLPHLADPGLTAPVALSGAHRDGSGLAFYPFADFSPELAAIRWAFRHGVEVRTCDLPLSQRGSGHTPAAATGTPLADALRRAVTGREGDDLWDRLVEAAAPGQAPEAVRRAALLVGWALRRDAADGPGVDPFDLRREAWMRDAVAGVGDRRCAAVVGSFHAAALLEPATGESTVDTSADLVTSLVPYAFSLLDERSGYPAGIRDPEWQQAVLEAGGDPAAIESAAATVIVRICARVRELGHPAGPGEAREALRMAVDLARLRGLPAPGRGEVVEAVQSVLTHAEPLGRGRVVARAAGDVLVGHRTGVLAPGTPRSGLAPAVEDLLADLRLPGPGTRDPADLRLDPLRSDLDARREIALRRLAVLGVSYAEETATTGVGGGDALTTRWKAAWTPATAATLPVAGLWGTTLPLAAHGRLRARRAERDQRGGPTPIGVLTDLDDAARCGLPDLVGDLLADAATVLPSAGTLNDLLNALSLLDRLAAGHIPGTPSDVLAAHPHLVRELETAAVAQLDGLAGSEDPADAHALVELGRRHDTHGTGLRLASALRRLSDEGVPMIAGAAGAARVLLGLATPVDLGERIASWIDNATTPERRTVLRQGLTGVLAAAGPLLETPEALDPLLDRVSALPDKDFLSRLPALRGAFTSVGPAARTRVLAVVEERTGDRVDVPGSPDPDLLAVWLNAELAALESLRAHDLAPSTVDAVHAPTATSAAPTTPPTTTPEVDPGSTLQPIVRWRLVLGSRGERPPGAARYAAALDELYGQDRGEGANRGDLGADRSAPFPDVREWSEELADLFGERVREEVLAAAAEGGRIEAAMAIDPESVRPSVDLLRNVLSLAGGLSEQALARLRPLVKRLVEELTAQLANRVRPALTGIQLPVPTRRPGGRLDLPRTLRANLATARRTEDGRLLVVPERPIFRTRGRKASDWRLVLVVDVSGSMEASTVWSALTAAVFAGVPALTTHFLAFSTEVVDLTDRVADPLSLLLEVRVGGGTHIAGALRHARSLVTVPERTMVVLVSDFEEGGPVGSLVAQVRELVTSGVTVLGCASLDDRGKARYSTSVAGALVAAGMPVAALSPQELARWVGEKVRS</sequence>
<dbReference type="InterPro" id="IPR036465">
    <property type="entry name" value="vWFA_dom_sf"/>
</dbReference>
<accession>A0A495X4H3</accession>
<reference evidence="2 3" key="1">
    <citation type="submission" date="2018-10" db="EMBL/GenBank/DDBJ databases">
        <title>Sequencing the genomes of 1000 actinobacteria strains.</title>
        <authorList>
            <person name="Klenk H.-P."/>
        </authorList>
    </citation>
    <scope>NUCLEOTIDE SEQUENCE [LARGE SCALE GENOMIC DNA]</scope>
    <source>
        <strain evidence="2 3">DSM 43911</strain>
    </source>
</reference>
<evidence type="ECO:0000256" key="1">
    <source>
        <dbReference type="SAM" id="MobiDB-lite"/>
    </source>
</evidence>
<keyword evidence="3" id="KW-1185">Reference proteome</keyword>
<evidence type="ECO:0000313" key="3">
    <source>
        <dbReference type="Proteomes" id="UP000272729"/>
    </source>
</evidence>
<dbReference type="InterPro" id="IPR008912">
    <property type="entry name" value="Uncharacterised_CoxE"/>
</dbReference>
<dbReference type="InterPro" id="IPR050458">
    <property type="entry name" value="LolB"/>
</dbReference>
<dbReference type="PANTHER" id="PTHR30634:SF7">
    <property type="entry name" value="VWA DOMAIN-CONTAINING PROTEIN"/>
    <property type="match status" value="1"/>
</dbReference>
<dbReference type="Gene3D" id="3.40.50.410">
    <property type="entry name" value="von Willebrand factor, type A domain"/>
    <property type="match status" value="1"/>
</dbReference>
<dbReference type="EMBL" id="RBXR01000001">
    <property type="protein sequence ID" value="RKT68135.1"/>
    <property type="molecule type" value="Genomic_DNA"/>
</dbReference>
<dbReference type="AlphaFoldDB" id="A0A495X4H3"/>
<dbReference type="RefSeq" id="WP_121218915.1">
    <property type="nucleotide sequence ID" value="NZ_JBIUBA010000015.1"/>
</dbReference>
<dbReference type="Pfam" id="PF18934">
    <property type="entry name" value="DUF5682"/>
    <property type="match status" value="1"/>
</dbReference>
<proteinExistence type="predicted"/>
<comment type="caution">
    <text evidence="2">The sequence shown here is derived from an EMBL/GenBank/DDBJ whole genome shotgun (WGS) entry which is preliminary data.</text>
</comment>
<dbReference type="Proteomes" id="UP000272729">
    <property type="component" value="Unassembled WGS sequence"/>
</dbReference>
<organism evidence="2 3">
    <name type="scientific">Saccharothrix variisporea</name>
    <dbReference type="NCBI Taxonomy" id="543527"/>
    <lineage>
        <taxon>Bacteria</taxon>
        <taxon>Bacillati</taxon>
        <taxon>Actinomycetota</taxon>
        <taxon>Actinomycetes</taxon>
        <taxon>Pseudonocardiales</taxon>
        <taxon>Pseudonocardiaceae</taxon>
        <taxon>Saccharothrix</taxon>
    </lineage>
</organism>
<dbReference type="PANTHER" id="PTHR30634">
    <property type="entry name" value="OUTER MEMBRANE LOLAB LIPOPROTEIN INSERTION APPARATUS"/>
    <property type="match status" value="1"/>
</dbReference>
<evidence type="ECO:0000313" key="2">
    <source>
        <dbReference type="EMBL" id="RKT68135.1"/>
    </source>
</evidence>
<dbReference type="Pfam" id="PF05762">
    <property type="entry name" value="VWA_CoxE"/>
    <property type="match status" value="1"/>
</dbReference>
<dbReference type="OrthoDB" id="9789979at2"/>